<dbReference type="InterPro" id="IPR043128">
    <property type="entry name" value="Rev_trsase/Diguanyl_cyclase"/>
</dbReference>
<dbReference type="SMART" id="SM00267">
    <property type="entry name" value="GGDEF"/>
    <property type="match status" value="1"/>
</dbReference>
<comment type="caution">
    <text evidence="3">The sequence shown here is derived from an EMBL/GenBank/DDBJ whole genome shotgun (WGS) entry which is preliminary data.</text>
</comment>
<gene>
    <name evidence="3" type="ORF">lacNasYZ03_07020</name>
</gene>
<name>A0ABQ3W6J8_9LACO</name>
<evidence type="ECO:0000313" key="4">
    <source>
        <dbReference type="Proteomes" id="UP000616547"/>
    </source>
</evidence>
<dbReference type="InterPro" id="IPR000160">
    <property type="entry name" value="GGDEF_dom"/>
</dbReference>
<keyword evidence="4" id="KW-1185">Reference proteome</keyword>
<keyword evidence="1" id="KW-0812">Transmembrane</keyword>
<dbReference type="PANTHER" id="PTHR45138:SF9">
    <property type="entry name" value="DIGUANYLATE CYCLASE DGCM-RELATED"/>
    <property type="match status" value="1"/>
</dbReference>
<organism evidence="3 4">
    <name type="scientific">Lactobacillus nasalidis</name>
    <dbReference type="NCBI Taxonomy" id="2797258"/>
    <lineage>
        <taxon>Bacteria</taxon>
        <taxon>Bacillati</taxon>
        <taxon>Bacillota</taxon>
        <taxon>Bacilli</taxon>
        <taxon>Lactobacillales</taxon>
        <taxon>Lactobacillaceae</taxon>
        <taxon>Lactobacillus</taxon>
    </lineage>
</organism>
<dbReference type="CDD" id="cd01949">
    <property type="entry name" value="GGDEF"/>
    <property type="match status" value="1"/>
</dbReference>
<keyword evidence="1" id="KW-1133">Transmembrane helix</keyword>
<dbReference type="PROSITE" id="PS50887">
    <property type="entry name" value="GGDEF"/>
    <property type="match status" value="1"/>
</dbReference>
<dbReference type="InterPro" id="IPR050469">
    <property type="entry name" value="Diguanylate_Cyclase"/>
</dbReference>
<keyword evidence="1" id="KW-0472">Membrane</keyword>
<accession>A0ABQ3W6J8</accession>
<dbReference type="Proteomes" id="UP000616547">
    <property type="component" value="Unassembled WGS sequence"/>
</dbReference>
<dbReference type="Pfam" id="PF00990">
    <property type="entry name" value="GGDEF"/>
    <property type="match status" value="1"/>
</dbReference>
<dbReference type="InterPro" id="IPR029787">
    <property type="entry name" value="Nucleotide_cyclase"/>
</dbReference>
<dbReference type="PANTHER" id="PTHR45138">
    <property type="entry name" value="REGULATORY COMPONENTS OF SENSORY TRANSDUCTION SYSTEM"/>
    <property type="match status" value="1"/>
</dbReference>
<feature type="transmembrane region" description="Helical" evidence="1">
    <location>
        <begin position="187"/>
        <end position="203"/>
    </location>
</feature>
<protein>
    <recommendedName>
        <fullName evidence="2">GGDEF domain-containing protein</fullName>
    </recommendedName>
</protein>
<sequence>MEEKGKRRKIHGFSWHLNDDKEVVYEKYLVSDDFKEEVASNNLTMGVAVSSLITVIGLVGLFGLNSYYANVSVFSVVPSEWVYVLLLLTNLPNLLLLLWLKRHRQRPDVEIRICFANLAVNAFLSGLTLYSTQEGSSYFFELVLMMTVICVLPYYKVGRGAALVTVSLLSTLAIVSVNRAVIAWQDAYDLFIFFVVCQACIILRRRWFQQTSWYNYVLNRANGSLFVSSRTDELTGLFNRLALREDFPNYIKQEVGVAMVDLDNFKKFNDNYGHTYGDLVLQKLGHYLQQDWTDPHLRCYRYGGDEVLIIASGLEKGAFVEKLRIFQAEYAKLNRQLREPATLSIGYCTSRIDNEEQLRQAIAQADDCLYRAKDRGKNQIIGQERT</sequence>
<proteinExistence type="predicted"/>
<dbReference type="EMBL" id="BOCI01000189">
    <property type="protein sequence ID" value="GHW01015.1"/>
    <property type="molecule type" value="Genomic_DNA"/>
</dbReference>
<feature type="transmembrane region" description="Helical" evidence="1">
    <location>
        <begin position="43"/>
        <end position="69"/>
    </location>
</feature>
<dbReference type="SUPFAM" id="SSF55073">
    <property type="entry name" value="Nucleotide cyclase"/>
    <property type="match status" value="1"/>
</dbReference>
<evidence type="ECO:0000259" key="2">
    <source>
        <dbReference type="PROSITE" id="PS50887"/>
    </source>
</evidence>
<feature type="domain" description="GGDEF" evidence="2">
    <location>
        <begin position="253"/>
        <end position="385"/>
    </location>
</feature>
<reference evidence="4" key="1">
    <citation type="submission" date="2021-01" db="EMBL/GenBank/DDBJ databases">
        <title>Draft genome sequence of Nasalis larvatus strain YZ03.</title>
        <authorList>
            <person name="Suzuki-Hashido N."/>
            <person name="Tsuchida S."/>
            <person name="Hayakawa T."/>
        </authorList>
    </citation>
    <scope>NUCLEOTIDE SEQUENCE [LARGE SCALE GENOMIC DNA]</scope>
    <source>
        <strain evidence="4">YZ03</strain>
    </source>
</reference>
<dbReference type="RefSeq" id="WP_244666153.1">
    <property type="nucleotide sequence ID" value="NZ_BOCI01000189.1"/>
</dbReference>
<feature type="transmembrane region" description="Helical" evidence="1">
    <location>
        <begin position="112"/>
        <end position="131"/>
    </location>
</feature>
<feature type="transmembrane region" description="Helical" evidence="1">
    <location>
        <begin position="81"/>
        <end position="100"/>
    </location>
</feature>
<feature type="transmembrane region" description="Helical" evidence="1">
    <location>
        <begin position="162"/>
        <end position="181"/>
    </location>
</feature>
<evidence type="ECO:0000256" key="1">
    <source>
        <dbReference type="SAM" id="Phobius"/>
    </source>
</evidence>
<feature type="transmembrane region" description="Helical" evidence="1">
    <location>
        <begin position="137"/>
        <end position="155"/>
    </location>
</feature>
<evidence type="ECO:0000313" key="3">
    <source>
        <dbReference type="EMBL" id="GHW01015.1"/>
    </source>
</evidence>
<dbReference type="NCBIfam" id="TIGR00254">
    <property type="entry name" value="GGDEF"/>
    <property type="match status" value="1"/>
</dbReference>
<dbReference type="Gene3D" id="3.30.70.270">
    <property type="match status" value="1"/>
</dbReference>